<dbReference type="EMBL" id="LQOX01000109">
    <property type="protein sequence ID" value="ORV68125.1"/>
    <property type="molecule type" value="Genomic_DNA"/>
</dbReference>
<keyword evidence="2" id="KW-1185">Reference proteome</keyword>
<reference evidence="1 2" key="1">
    <citation type="submission" date="2016-01" db="EMBL/GenBank/DDBJ databases">
        <title>The new phylogeny of the genus Mycobacterium.</title>
        <authorList>
            <person name="Tarcisio F."/>
            <person name="Conor M."/>
            <person name="Antonella G."/>
            <person name="Elisabetta G."/>
            <person name="Giulia F.S."/>
            <person name="Sara T."/>
            <person name="Anna F."/>
            <person name="Clotilde B."/>
            <person name="Roberto B."/>
            <person name="Veronica D.S."/>
            <person name="Fabio R."/>
            <person name="Monica P."/>
            <person name="Olivier J."/>
            <person name="Enrico T."/>
            <person name="Nicola S."/>
        </authorList>
    </citation>
    <scope>NUCLEOTIDE SEQUENCE [LARGE SCALE GENOMIC DNA]</scope>
    <source>
        <strain evidence="1 2">DSM 43505</strain>
    </source>
</reference>
<sequence>MLVSDKFVAPLALSLRASRGCAPVWGDGNRVPVRLGRRLTAGGWRLAAGGAECALTAPSVRWRRRVCADGAECALTAPSVR</sequence>
<organism evidence="1 2">
    <name type="scientific">Mycobacterium gastri</name>
    <dbReference type="NCBI Taxonomy" id="1777"/>
    <lineage>
        <taxon>Bacteria</taxon>
        <taxon>Bacillati</taxon>
        <taxon>Actinomycetota</taxon>
        <taxon>Actinomycetes</taxon>
        <taxon>Mycobacteriales</taxon>
        <taxon>Mycobacteriaceae</taxon>
        <taxon>Mycobacterium</taxon>
    </lineage>
</organism>
<evidence type="ECO:0000313" key="2">
    <source>
        <dbReference type="Proteomes" id="UP000193738"/>
    </source>
</evidence>
<gene>
    <name evidence="1" type="ORF">AWC07_08715</name>
</gene>
<dbReference type="AlphaFoldDB" id="A0A1X1VGA3"/>
<accession>A0A1X1VGA3</accession>
<comment type="caution">
    <text evidence="1">The sequence shown here is derived from an EMBL/GenBank/DDBJ whole genome shotgun (WGS) entry which is preliminary data.</text>
</comment>
<protein>
    <submittedName>
        <fullName evidence="1">Uncharacterized protein</fullName>
    </submittedName>
</protein>
<dbReference type="Proteomes" id="UP000193738">
    <property type="component" value="Unassembled WGS sequence"/>
</dbReference>
<name>A0A1X1VGA3_MYCGS</name>
<evidence type="ECO:0000313" key="1">
    <source>
        <dbReference type="EMBL" id="ORV68125.1"/>
    </source>
</evidence>
<proteinExistence type="predicted"/>